<dbReference type="Proteomes" id="UP001497602">
    <property type="component" value="Unassembled WGS sequence"/>
</dbReference>
<name>A0ABP1FHX6_9FLAO</name>
<comment type="caution">
    <text evidence="2">The sequence shown here is derived from an EMBL/GenBank/DDBJ whole genome shotgun (WGS) entry which is preliminary data.</text>
</comment>
<feature type="compositionally biased region" description="Basic and acidic residues" evidence="1">
    <location>
        <begin position="364"/>
        <end position="378"/>
    </location>
</feature>
<feature type="compositionally biased region" description="Acidic residues" evidence="1">
    <location>
        <begin position="521"/>
        <end position="537"/>
    </location>
</feature>
<feature type="compositionally biased region" description="Polar residues" evidence="1">
    <location>
        <begin position="474"/>
        <end position="490"/>
    </location>
</feature>
<feature type="region of interest" description="Disordered" evidence="1">
    <location>
        <begin position="364"/>
        <end position="407"/>
    </location>
</feature>
<reference evidence="2 3" key="1">
    <citation type="submission" date="2024-05" db="EMBL/GenBank/DDBJ databases">
        <authorList>
            <person name="Duchaud E."/>
        </authorList>
    </citation>
    <scope>NUCLEOTIDE SEQUENCE [LARGE SCALE GENOMIC DNA]</scope>
    <source>
        <strain evidence="2">Ena-SAMPLE-TAB-13-05-2024-13:56:06:370-140305</strain>
    </source>
</reference>
<proteinExistence type="predicted"/>
<keyword evidence="3" id="KW-1185">Reference proteome</keyword>
<feature type="region of interest" description="Disordered" evidence="1">
    <location>
        <begin position="466"/>
        <end position="563"/>
    </location>
</feature>
<evidence type="ECO:0000256" key="1">
    <source>
        <dbReference type="SAM" id="MobiDB-lite"/>
    </source>
</evidence>
<feature type="region of interest" description="Disordered" evidence="1">
    <location>
        <begin position="309"/>
        <end position="328"/>
    </location>
</feature>
<feature type="compositionally biased region" description="Acidic residues" evidence="1">
    <location>
        <begin position="546"/>
        <end position="563"/>
    </location>
</feature>
<feature type="compositionally biased region" description="Polar residues" evidence="1">
    <location>
        <begin position="380"/>
        <end position="407"/>
    </location>
</feature>
<dbReference type="EMBL" id="CAXJRC010000045">
    <property type="protein sequence ID" value="CAL2108489.1"/>
    <property type="molecule type" value="Genomic_DNA"/>
</dbReference>
<evidence type="ECO:0000313" key="2">
    <source>
        <dbReference type="EMBL" id="CAL2108489.1"/>
    </source>
</evidence>
<protein>
    <submittedName>
        <fullName evidence="2">Uncharacterized protein</fullName>
    </submittedName>
</protein>
<organism evidence="2 3">
    <name type="scientific">Tenacibaculum vairaonense</name>
    <dbReference type="NCBI Taxonomy" id="3137860"/>
    <lineage>
        <taxon>Bacteria</taxon>
        <taxon>Pseudomonadati</taxon>
        <taxon>Bacteroidota</taxon>
        <taxon>Flavobacteriia</taxon>
        <taxon>Flavobacteriales</taxon>
        <taxon>Flavobacteriaceae</taxon>
        <taxon>Tenacibaculum</taxon>
    </lineage>
</organism>
<gene>
    <name evidence="2" type="ORF">T190115A13A_80064</name>
</gene>
<accession>A0ABP1FHX6</accession>
<evidence type="ECO:0000313" key="3">
    <source>
        <dbReference type="Proteomes" id="UP001497602"/>
    </source>
</evidence>
<dbReference type="RefSeq" id="WP_348740102.1">
    <property type="nucleotide sequence ID" value="NZ_CAXJRC010000045.1"/>
</dbReference>
<sequence>MDTNTIVSATTSSDSNSTNPTVKITNNLSYTIAIYDVFNPSSGTQKLPYQYTKLGTIAAGATSEIQTIHQASQLQAMHTGNFKKLNDFYFYQFPIKVMAAVQFSFGNPPPLEFTIASSDEDAMVQSFLFHRYAMANPNSALTKNLYASLKKGSVDDVNAFFSGTKNFSSCTLSSWNAILTYLQMFTSPWQGPYYLYEKAPNPAPTGYIPALVATMNITSTESGQLATLKICSEDSKGNPIYPSNPQTTQIIMNGDGTMGDSDPGSDVSVSLTPVWMNVIQTTMKNGVPSSSYLAGPTVTGTVAGKEVVSSQTARQIPDKPANKNKQSSFDASFGKICQGVGLLVGLLMLGDFAKKIFSSAKEKITSKKESASSEKEFNTEEASINSTPDATVVSEASNSEATFTSDSSDLASVYSETSTALQEDVMKQTMEDTMSDIQSEMQQQLEDGYTPTENYEEAVSDLNESFKDALSDIDNGNLSEASDTMSTASEKINHTLEESSESMAEWETSSLKQSSEAVSDAADESEALDTAQEDYESDMSNSSDDSGYDSEDDDWPSADEMEF</sequence>